<dbReference type="Proteomes" id="UP000038009">
    <property type="component" value="Unassembled WGS sequence"/>
</dbReference>
<dbReference type="AlphaFoldDB" id="A0A0N1IH27"/>
<dbReference type="VEuPathDB" id="TriTrypDB:Lsey_0771_0010"/>
<evidence type="ECO:0000256" key="1">
    <source>
        <dbReference type="SAM" id="MobiDB-lite"/>
    </source>
</evidence>
<comment type="caution">
    <text evidence="2">The sequence shown here is derived from an EMBL/GenBank/DDBJ whole genome shotgun (WGS) entry which is preliminary data.</text>
</comment>
<name>A0A0N1IH27_LEPSE</name>
<keyword evidence="3" id="KW-1185">Reference proteome</keyword>
<reference evidence="2 3" key="1">
    <citation type="journal article" date="2015" name="PLoS Pathog.">
        <title>Leptomonas seymouri: Adaptations to the Dixenous Life Cycle Analyzed by Genome Sequencing, Transcriptome Profiling and Co-infection with Leishmania donovani.</title>
        <authorList>
            <person name="Kraeva N."/>
            <person name="Butenko A."/>
            <person name="Hlavacova J."/>
            <person name="Kostygov A."/>
            <person name="Myskova J."/>
            <person name="Grybchuk D."/>
            <person name="Lestinova T."/>
            <person name="Votypka J."/>
            <person name="Volf P."/>
            <person name="Opperdoes F."/>
            <person name="Flegontov P."/>
            <person name="Lukes J."/>
            <person name="Yurchenko V."/>
        </authorList>
    </citation>
    <scope>NUCLEOTIDE SEQUENCE [LARGE SCALE GENOMIC DNA]</scope>
    <source>
        <strain evidence="2 3">ATCC 30220</strain>
    </source>
</reference>
<dbReference type="OMA" id="CSHYANA"/>
<gene>
    <name evidence="2" type="ORF">ABL78_8434</name>
</gene>
<feature type="non-terminal residue" evidence="2">
    <location>
        <position position="256"/>
    </location>
</feature>
<dbReference type="OrthoDB" id="258806at2759"/>
<accession>A0A0N1IH27</accession>
<feature type="region of interest" description="Disordered" evidence="1">
    <location>
        <begin position="1"/>
        <end position="24"/>
    </location>
</feature>
<dbReference type="EMBL" id="LJSK01000769">
    <property type="protein sequence ID" value="KPI82555.1"/>
    <property type="molecule type" value="Genomic_DNA"/>
</dbReference>
<evidence type="ECO:0000313" key="3">
    <source>
        <dbReference type="Proteomes" id="UP000038009"/>
    </source>
</evidence>
<sequence>MKGPQHKRIKGDDAAMSSVIPPSQKPLRSPMNLFNYRCKQKQYHSVLWSLQFLSALLRHRPTADGGEACSQGHAAPSGATCRSRYQNLSSAPNANCLNEAILQFLVAAEGGDASFGVEGPLSVTQLLSLQRSFTDDQVRALCVECLGAYVQKLQQRRRVSPRMQFTHDTIFSEPTERLRTMWPTPEFCSHYANALAEAHRGRINHSDLLALPGYLQEAGLHAERVFTGKTSIHEPSQFTDPSELRAAEEWRRLIRL</sequence>
<protein>
    <submittedName>
        <fullName evidence="2">Uncharacterized protein</fullName>
    </submittedName>
</protein>
<evidence type="ECO:0000313" key="2">
    <source>
        <dbReference type="EMBL" id="KPI82555.1"/>
    </source>
</evidence>
<proteinExistence type="predicted"/>
<organism evidence="2 3">
    <name type="scientific">Leptomonas seymouri</name>
    <dbReference type="NCBI Taxonomy" id="5684"/>
    <lineage>
        <taxon>Eukaryota</taxon>
        <taxon>Discoba</taxon>
        <taxon>Euglenozoa</taxon>
        <taxon>Kinetoplastea</taxon>
        <taxon>Metakinetoplastina</taxon>
        <taxon>Trypanosomatida</taxon>
        <taxon>Trypanosomatidae</taxon>
        <taxon>Leishmaniinae</taxon>
        <taxon>Leptomonas</taxon>
    </lineage>
</organism>